<dbReference type="AlphaFoldDB" id="A0A0W1AWE0"/>
<gene>
    <name evidence="2" type="ORF">UQ64_19305</name>
</gene>
<dbReference type="RefSeq" id="WP_060624486.1">
    <property type="nucleotide sequence ID" value="NZ_LCZJ02000026.1"/>
</dbReference>
<dbReference type="OrthoDB" id="2619194at2"/>
<evidence type="ECO:0000256" key="1">
    <source>
        <dbReference type="SAM" id="Phobius"/>
    </source>
</evidence>
<feature type="transmembrane region" description="Helical" evidence="1">
    <location>
        <begin position="58"/>
        <end position="78"/>
    </location>
</feature>
<accession>A0A0W1AWE0</accession>
<reference evidence="2 3" key="1">
    <citation type="journal article" date="2015" name="Int. Biodeterior. Biodegradation">
        <title>Physiological and genetic screening methods for the isolation of methyl tert-butyl ether-degrading bacteria for bioremediation purposes.</title>
        <authorList>
            <person name="Guisado I.M."/>
            <person name="Purswani J."/>
            <person name="Gonzalez Lopez J."/>
            <person name="Pozo C."/>
        </authorList>
    </citation>
    <scope>NUCLEOTIDE SEQUENCE [LARGE SCALE GENOMIC DNA]</scope>
    <source>
        <strain evidence="2 3">SH7</strain>
    </source>
</reference>
<sequence>MKKIVSRRSILFFLFSIIFLIFCAFAGVEIWWSLLNIALSTDKVGIINFEPQYDHPDISLCILLAVVLCYVLFVIFLIKIKKQNLMFIGFIISLVFFFNAPRAMVLKFNVENYFHKVSIESNFKFIDKIQTEINNRHISSYLIDFKASKERVKEFKTRYVVVLVKDIEGVITKDEVLFFLDAAKDKKFKNVDLLFYDKAKADSITIDMDYKNGITYCSPNDKCEDFGIKEDE</sequence>
<feature type="transmembrane region" description="Helical" evidence="1">
    <location>
        <begin position="12"/>
        <end position="34"/>
    </location>
</feature>
<organism evidence="2 3">
    <name type="scientific">Paenibacillus etheri</name>
    <dbReference type="NCBI Taxonomy" id="1306852"/>
    <lineage>
        <taxon>Bacteria</taxon>
        <taxon>Bacillati</taxon>
        <taxon>Bacillota</taxon>
        <taxon>Bacilli</taxon>
        <taxon>Bacillales</taxon>
        <taxon>Paenibacillaceae</taxon>
        <taxon>Paenibacillus</taxon>
    </lineage>
</organism>
<name>A0A0W1AWE0_9BACL</name>
<dbReference type="EMBL" id="LCZJ02000026">
    <property type="protein sequence ID" value="KTD85643.1"/>
    <property type="molecule type" value="Genomic_DNA"/>
</dbReference>
<keyword evidence="1" id="KW-0812">Transmembrane</keyword>
<keyword evidence="1" id="KW-0472">Membrane</keyword>
<keyword evidence="3" id="KW-1185">Reference proteome</keyword>
<comment type="caution">
    <text evidence="2">The sequence shown here is derived from an EMBL/GenBank/DDBJ whole genome shotgun (WGS) entry which is preliminary data.</text>
</comment>
<evidence type="ECO:0000313" key="3">
    <source>
        <dbReference type="Proteomes" id="UP000054709"/>
    </source>
</evidence>
<protein>
    <submittedName>
        <fullName evidence="2">Uncharacterized protein</fullName>
    </submittedName>
</protein>
<keyword evidence="1" id="KW-1133">Transmembrane helix</keyword>
<proteinExistence type="predicted"/>
<feature type="transmembrane region" description="Helical" evidence="1">
    <location>
        <begin position="85"/>
        <end position="105"/>
    </location>
</feature>
<dbReference type="Proteomes" id="UP000054709">
    <property type="component" value="Unassembled WGS sequence"/>
</dbReference>
<evidence type="ECO:0000313" key="2">
    <source>
        <dbReference type="EMBL" id="KTD85643.1"/>
    </source>
</evidence>